<dbReference type="Proteomes" id="UP001221898">
    <property type="component" value="Unassembled WGS sequence"/>
</dbReference>
<feature type="region of interest" description="Disordered" evidence="1">
    <location>
        <begin position="107"/>
        <end position="170"/>
    </location>
</feature>
<keyword evidence="3" id="KW-1185">Reference proteome</keyword>
<reference evidence="2" key="1">
    <citation type="journal article" date="2023" name="Science">
        <title>Genome structures resolve the early diversification of teleost fishes.</title>
        <authorList>
            <person name="Parey E."/>
            <person name="Louis A."/>
            <person name="Montfort J."/>
            <person name="Bouchez O."/>
            <person name="Roques C."/>
            <person name="Iampietro C."/>
            <person name="Lluch J."/>
            <person name="Castinel A."/>
            <person name="Donnadieu C."/>
            <person name="Desvignes T."/>
            <person name="Floi Bucao C."/>
            <person name="Jouanno E."/>
            <person name="Wen M."/>
            <person name="Mejri S."/>
            <person name="Dirks R."/>
            <person name="Jansen H."/>
            <person name="Henkel C."/>
            <person name="Chen W.J."/>
            <person name="Zahm M."/>
            <person name="Cabau C."/>
            <person name="Klopp C."/>
            <person name="Thompson A.W."/>
            <person name="Robinson-Rechavi M."/>
            <person name="Braasch I."/>
            <person name="Lecointre G."/>
            <person name="Bobe J."/>
            <person name="Postlethwait J.H."/>
            <person name="Berthelot C."/>
            <person name="Roest Crollius H."/>
            <person name="Guiguen Y."/>
        </authorList>
    </citation>
    <scope>NUCLEOTIDE SEQUENCE</scope>
    <source>
        <strain evidence="2">NC1722</strain>
    </source>
</reference>
<gene>
    <name evidence="2" type="ORF">AAFF_G00092010</name>
</gene>
<dbReference type="EMBL" id="JAINUG010000016">
    <property type="protein sequence ID" value="KAJ8413205.1"/>
    <property type="molecule type" value="Genomic_DNA"/>
</dbReference>
<evidence type="ECO:0000313" key="3">
    <source>
        <dbReference type="Proteomes" id="UP001221898"/>
    </source>
</evidence>
<protein>
    <submittedName>
        <fullName evidence="2">Uncharacterized protein</fullName>
    </submittedName>
</protein>
<accession>A0AAD7WY08</accession>
<comment type="caution">
    <text evidence="2">The sequence shown here is derived from an EMBL/GenBank/DDBJ whole genome shotgun (WGS) entry which is preliminary data.</text>
</comment>
<sequence length="176" mass="18761">MTRPHRTVALTPPNRGVDGWTLTLLSASNASLPPGEGRGPIRAVPLITHLAQMALSPALNPRGNPPSAQGLPFSRSRRGGDFDFSRDNVHLYPDAAIRATLLPAPMGSRKVPSLLGGTRRLSDPPGPSVSGPAPREMKSDKRSPSAAATQTRWSSPVLSQSPNFLFPPCEEEVLFT</sequence>
<name>A0AAD7WY08_9TELE</name>
<dbReference type="AlphaFoldDB" id="A0AAD7WY08"/>
<evidence type="ECO:0000256" key="1">
    <source>
        <dbReference type="SAM" id="MobiDB-lite"/>
    </source>
</evidence>
<organism evidence="2 3">
    <name type="scientific">Aldrovandia affinis</name>
    <dbReference type="NCBI Taxonomy" id="143900"/>
    <lineage>
        <taxon>Eukaryota</taxon>
        <taxon>Metazoa</taxon>
        <taxon>Chordata</taxon>
        <taxon>Craniata</taxon>
        <taxon>Vertebrata</taxon>
        <taxon>Euteleostomi</taxon>
        <taxon>Actinopterygii</taxon>
        <taxon>Neopterygii</taxon>
        <taxon>Teleostei</taxon>
        <taxon>Notacanthiformes</taxon>
        <taxon>Halosauridae</taxon>
        <taxon>Aldrovandia</taxon>
    </lineage>
</organism>
<feature type="compositionally biased region" description="Polar residues" evidence="1">
    <location>
        <begin position="146"/>
        <end position="163"/>
    </location>
</feature>
<proteinExistence type="predicted"/>
<feature type="region of interest" description="Disordered" evidence="1">
    <location>
        <begin position="57"/>
        <end position="82"/>
    </location>
</feature>
<evidence type="ECO:0000313" key="2">
    <source>
        <dbReference type="EMBL" id="KAJ8413205.1"/>
    </source>
</evidence>